<keyword evidence="1" id="KW-1133">Transmembrane helix</keyword>
<dbReference type="EMBL" id="JAPDOD010000033">
    <property type="protein sequence ID" value="MDA0164350.1"/>
    <property type="molecule type" value="Genomic_DNA"/>
</dbReference>
<protein>
    <submittedName>
        <fullName evidence="2">Uncharacterized protein</fullName>
    </submittedName>
</protein>
<dbReference type="RefSeq" id="WP_270043605.1">
    <property type="nucleotide sequence ID" value="NZ_JAPDOD010000033.1"/>
</dbReference>
<evidence type="ECO:0000313" key="3">
    <source>
        <dbReference type="Proteomes" id="UP001149140"/>
    </source>
</evidence>
<proteinExistence type="predicted"/>
<evidence type="ECO:0000313" key="2">
    <source>
        <dbReference type="EMBL" id="MDA0164350.1"/>
    </source>
</evidence>
<accession>A0A9X3MX45</accession>
<reference evidence="2" key="1">
    <citation type="submission" date="2022-10" db="EMBL/GenBank/DDBJ databases">
        <title>The WGS of Solirubrobacter ginsenosidimutans DSM 21036.</title>
        <authorList>
            <person name="Jiang Z."/>
        </authorList>
    </citation>
    <scope>NUCLEOTIDE SEQUENCE</scope>
    <source>
        <strain evidence="2">DSM 21036</strain>
    </source>
</reference>
<gene>
    <name evidence="2" type="ORF">OM076_29035</name>
</gene>
<evidence type="ECO:0000256" key="1">
    <source>
        <dbReference type="SAM" id="Phobius"/>
    </source>
</evidence>
<organism evidence="2 3">
    <name type="scientific">Solirubrobacter ginsenosidimutans</name>
    <dbReference type="NCBI Taxonomy" id="490573"/>
    <lineage>
        <taxon>Bacteria</taxon>
        <taxon>Bacillati</taxon>
        <taxon>Actinomycetota</taxon>
        <taxon>Thermoleophilia</taxon>
        <taxon>Solirubrobacterales</taxon>
        <taxon>Solirubrobacteraceae</taxon>
        <taxon>Solirubrobacter</taxon>
    </lineage>
</organism>
<feature type="transmembrane region" description="Helical" evidence="1">
    <location>
        <begin position="31"/>
        <end position="51"/>
    </location>
</feature>
<name>A0A9X3MX45_9ACTN</name>
<keyword evidence="1" id="KW-0472">Membrane</keyword>
<dbReference type="AlphaFoldDB" id="A0A9X3MX45"/>
<keyword evidence="1" id="KW-0812">Transmembrane</keyword>
<comment type="caution">
    <text evidence="2">The sequence shown here is derived from an EMBL/GenBank/DDBJ whole genome shotgun (WGS) entry which is preliminary data.</text>
</comment>
<feature type="transmembrane region" description="Helical" evidence="1">
    <location>
        <begin position="58"/>
        <end position="77"/>
    </location>
</feature>
<dbReference type="Proteomes" id="UP001149140">
    <property type="component" value="Unassembled WGS sequence"/>
</dbReference>
<feature type="transmembrane region" description="Helical" evidence="1">
    <location>
        <begin position="83"/>
        <end position="102"/>
    </location>
</feature>
<keyword evidence="3" id="KW-1185">Reference proteome</keyword>
<sequence length="130" mass="13536">MRIEFFSRLALLVVAAVLVVASQVWSGDTLQWLFIAGGLVMVVLAAAPGVAGTSRQRALGGIVAIVGIWSIVLAVIFTGDTLMWVSFATAVGAGLLAIAGLIDHEMSTERVVHELQVTTPVTARSSAFAS</sequence>